<protein>
    <submittedName>
        <fullName evidence="4">Beta-lactamase family protein</fullName>
    </submittedName>
</protein>
<comment type="caution">
    <text evidence="4">The sequence shown here is derived from an EMBL/GenBank/DDBJ whole genome shotgun (WGS) entry which is preliminary data.</text>
</comment>
<dbReference type="PANTHER" id="PTHR43283:SF3">
    <property type="entry name" value="BETA-LACTAMASE FAMILY PROTEIN (AFU_ORTHOLOGUE AFUA_5G07500)"/>
    <property type="match status" value="1"/>
</dbReference>
<feature type="domain" description="Beta-lactamase-related" evidence="3">
    <location>
        <begin position="48"/>
        <end position="412"/>
    </location>
</feature>
<gene>
    <name evidence="4" type="ORF">GXW78_18835</name>
</gene>
<proteinExistence type="predicted"/>
<dbReference type="RefSeq" id="WP_211870431.1">
    <property type="nucleotide sequence ID" value="NZ_JAAEDI010000020.1"/>
</dbReference>
<feature type="signal peptide" evidence="2">
    <location>
        <begin position="1"/>
        <end position="22"/>
    </location>
</feature>
<evidence type="ECO:0000259" key="3">
    <source>
        <dbReference type="Pfam" id="PF00144"/>
    </source>
</evidence>
<dbReference type="PANTHER" id="PTHR43283">
    <property type="entry name" value="BETA-LACTAMASE-RELATED"/>
    <property type="match status" value="1"/>
</dbReference>
<reference evidence="5" key="1">
    <citation type="journal article" date="2021" name="Syst. Appl. Microbiol.">
        <title>Roseomonas hellenica sp. nov., isolated from roots of wild-growing Alkanna tinctoria.</title>
        <authorList>
            <person name="Rat A."/>
            <person name="Naranjo H.D."/>
            <person name="Lebbe L."/>
            <person name="Cnockaert M."/>
            <person name="Krigas N."/>
            <person name="Grigoriadou K."/>
            <person name="Maloupa E."/>
            <person name="Willems A."/>
        </authorList>
    </citation>
    <scope>NUCLEOTIDE SEQUENCE [LARGE SCALE GENOMIC DNA]</scope>
    <source>
        <strain evidence="5">LMG 31159</strain>
    </source>
</reference>
<dbReference type="EMBL" id="JAAEDI010000020">
    <property type="protein sequence ID" value="MBR0651733.1"/>
    <property type="molecule type" value="Genomic_DNA"/>
</dbReference>
<evidence type="ECO:0000313" key="5">
    <source>
        <dbReference type="Proteomes" id="UP000698752"/>
    </source>
</evidence>
<organism evidence="4 5">
    <name type="scientific">Neoroseomonas terrae</name>
    <dbReference type="NCBI Taxonomy" id="424799"/>
    <lineage>
        <taxon>Bacteria</taxon>
        <taxon>Pseudomonadati</taxon>
        <taxon>Pseudomonadota</taxon>
        <taxon>Alphaproteobacteria</taxon>
        <taxon>Acetobacterales</taxon>
        <taxon>Acetobacteraceae</taxon>
        <taxon>Neoroseomonas</taxon>
    </lineage>
</organism>
<feature type="region of interest" description="Disordered" evidence="1">
    <location>
        <begin position="263"/>
        <end position="291"/>
    </location>
</feature>
<evidence type="ECO:0000256" key="1">
    <source>
        <dbReference type="SAM" id="MobiDB-lite"/>
    </source>
</evidence>
<dbReference type="InterPro" id="IPR001466">
    <property type="entry name" value="Beta-lactam-related"/>
</dbReference>
<dbReference type="SUPFAM" id="SSF56601">
    <property type="entry name" value="beta-lactamase/transpeptidase-like"/>
    <property type="match status" value="1"/>
</dbReference>
<feature type="chain" id="PRO_5046386039" evidence="2">
    <location>
        <begin position="23"/>
        <end position="430"/>
    </location>
</feature>
<accession>A0ABS5EL22</accession>
<dbReference type="Gene3D" id="3.40.710.10">
    <property type="entry name" value="DD-peptidase/beta-lactamase superfamily"/>
    <property type="match status" value="1"/>
</dbReference>
<dbReference type="InterPro" id="IPR012338">
    <property type="entry name" value="Beta-lactam/transpept-like"/>
</dbReference>
<keyword evidence="2" id="KW-0732">Signal</keyword>
<keyword evidence="5" id="KW-1185">Reference proteome</keyword>
<evidence type="ECO:0000313" key="4">
    <source>
        <dbReference type="EMBL" id="MBR0651733.1"/>
    </source>
</evidence>
<dbReference type="Pfam" id="PF00144">
    <property type="entry name" value="Beta-lactamase"/>
    <property type="match status" value="1"/>
</dbReference>
<name>A0ABS5EL22_9PROT</name>
<dbReference type="Proteomes" id="UP000698752">
    <property type="component" value="Unassembled WGS sequence"/>
</dbReference>
<dbReference type="InterPro" id="IPR050789">
    <property type="entry name" value="Diverse_Enzym_Activities"/>
</dbReference>
<sequence>MPALPRLAALGLAVSLAFPAIAADLPRAQRAEDVGLSTERLSRIGEWLEGEVQRGAIPGAIVVIGRRGSIAYETVVGFRDREAQAPMGADAVFRIASMTKPIVSLAVMILAEEGRLSIADPIGRHLPEWRETPRVGEMVRNAEGTTAMVLVPARRPITVQDLLRHTSGITDASPGDHPVAAAYRESTVRARTNTMEEMSRKLAALPLLHQPGTTWEYSWSTDILGRLVEVVSGTDLDTFVRTRITGPLGMTDTGFMAPNAGAGRIAQPQNDPATGRRPAMPDPTDRPAWFSGAGGMVSTARDYARFTQFLLNKGELDGKRIASRHTIDLMAADHLAPGTATRDVVRGRFGPLAPTAEMGQGFGLGFAVRNDAGRNPLPGSVGDYYWGGAHGTYFWVDPAEQMYVILMMQSPQMRLPYRLLLRQYAYQALQ</sequence>
<evidence type="ECO:0000256" key="2">
    <source>
        <dbReference type="SAM" id="SignalP"/>
    </source>
</evidence>